<dbReference type="AlphaFoldDB" id="A0ABD0PJ87"/>
<feature type="non-terminal residue" evidence="1">
    <location>
        <position position="1"/>
    </location>
</feature>
<proteinExistence type="predicted"/>
<dbReference type="EMBL" id="JAMKFB020000015">
    <property type="protein sequence ID" value="KAL0174119.1"/>
    <property type="molecule type" value="Genomic_DNA"/>
</dbReference>
<keyword evidence="2" id="KW-1185">Reference proteome</keyword>
<reference evidence="1 2" key="1">
    <citation type="submission" date="2024-05" db="EMBL/GenBank/DDBJ databases">
        <title>Genome sequencing and assembly of Indian major carp, Cirrhinus mrigala (Hamilton, 1822).</title>
        <authorList>
            <person name="Mohindra V."/>
            <person name="Chowdhury L.M."/>
            <person name="Lal K."/>
            <person name="Jena J.K."/>
        </authorList>
    </citation>
    <scope>NUCLEOTIDE SEQUENCE [LARGE SCALE GENOMIC DNA]</scope>
    <source>
        <strain evidence="1">CM1030</strain>
        <tissue evidence="1">Blood</tissue>
    </source>
</reference>
<comment type="caution">
    <text evidence="1">The sequence shown here is derived from an EMBL/GenBank/DDBJ whole genome shotgun (WGS) entry which is preliminary data.</text>
</comment>
<gene>
    <name evidence="1" type="ORF">M9458_030087</name>
</gene>
<feature type="non-terminal residue" evidence="1">
    <location>
        <position position="50"/>
    </location>
</feature>
<evidence type="ECO:0000313" key="1">
    <source>
        <dbReference type="EMBL" id="KAL0174119.1"/>
    </source>
</evidence>
<dbReference type="Proteomes" id="UP001529510">
    <property type="component" value="Unassembled WGS sequence"/>
</dbReference>
<accession>A0ABD0PJ87</accession>
<evidence type="ECO:0000313" key="2">
    <source>
        <dbReference type="Proteomes" id="UP001529510"/>
    </source>
</evidence>
<organism evidence="1 2">
    <name type="scientific">Cirrhinus mrigala</name>
    <name type="common">Mrigala</name>
    <dbReference type="NCBI Taxonomy" id="683832"/>
    <lineage>
        <taxon>Eukaryota</taxon>
        <taxon>Metazoa</taxon>
        <taxon>Chordata</taxon>
        <taxon>Craniata</taxon>
        <taxon>Vertebrata</taxon>
        <taxon>Euteleostomi</taxon>
        <taxon>Actinopterygii</taxon>
        <taxon>Neopterygii</taxon>
        <taxon>Teleostei</taxon>
        <taxon>Ostariophysi</taxon>
        <taxon>Cypriniformes</taxon>
        <taxon>Cyprinidae</taxon>
        <taxon>Labeoninae</taxon>
        <taxon>Labeonini</taxon>
        <taxon>Cirrhinus</taxon>
    </lineage>
</organism>
<sequence>ATLAIMSAVLLVGLILIAVRRNSQKGLLILDDKEELLPEDEQVSFEKLPK</sequence>
<protein>
    <submittedName>
        <fullName evidence="1">Uncharacterized protein</fullName>
    </submittedName>
</protein>
<name>A0ABD0PJ87_CIRMR</name>